<evidence type="ECO:0000313" key="6">
    <source>
        <dbReference type="Proteomes" id="UP000439903"/>
    </source>
</evidence>
<dbReference type="Proteomes" id="UP000439903">
    <property type="component" value="Unassembled WGS sequence"/>
</dbReference>
<sequence length="405" mass="46333">MSIYQLPKAFQIKICRDTIVSQIRKLLINDKLRFTGIDEEEIILWHVDIPTKDVDLGTTIKVEDIKGEIEMSLFADVENYFCNSEHYDEQKPNRHINIIMQIITTEKILEFLQAKFKKLPGLPLITTYGCDFPFVGRMTTTRCLTESFISQFKAACKGSDRNERPIFISDKYYLAGAPGTGKTRNLIETILMIRSCFPDFATNETQKQSHLLDDPVQILMTYNNNFLPLKIEKTLGADSAIGLRILHNYFASKSYHYIFIDQMIDKFGVEPLKKLYVSMAIDIIAKSIRGDNVSCPLLIYIALDEFQKLVGAPFCNGDNEQERRQYLKEVTLALGYAMCHEFSINNIFIICHLAGTLLTPLSSVIASSSYQHIALPTPLLLPVDINFLFEQLQLTRSWWLNSLLL</sequence>
<dbReference type="Pfam" id="PF20147">
    <property type="entry name" value="Crinkler"/>
    <property type="match status" value="1"/>
</dbReference>
<comment type="subcellular location">
    <subcellularLocation>
        <location evidence="1">Host cell</location>
    </subcellularLocation>
    <subcellularLocation>
        <location evidence="2">Secreted</location>
    </subcellularLocation>
</comment>
<keyword evidence="6" id="KW-1185">Reference proteome</keyword>
<evidence type="ECO:0000256" key="3">
    <source>
        <dbReference type="ARBA" id="ARBA00022525"/>
    </source>
</evidence>
<protein>
    <submittedName>
        <fullName evidence="5">Crinkler family protein</fullName>
    </submittedName>
</protein>
<evidence type="ECO:0000256" key="1">
    <source>
        <dbReference type="ARBA" id="ARBA00004340"/>
    </source>
</evidence>
<reference evidence="5 6" key="1">
    <citation type="journal article" date="2019" name="Environ. Microbiol.">
        <title>At the nexus of three kingdoms: the genome of the mycorrhizal fungus Gigaspora margarita provides insights into plant, endobacterial and fungal interactions.</title>
        <authorList>
            <person name="Venice F."/>
            <person name="Ghignone S."/>
            <person name="Salvioli di Fossalunga A."/>
            <person name="Amselem J."/>
            <person name="Novero M."/>
            <person name="Xianan X."/>
            <person name="Sedzielewska Toro K."/>
            <person name="Morin E."/>
            <person name="Lipzen A."/>
            <person name="Grigoriev I.V."/>
            <person name="Henrissat B."/>
            <person name="Martin F.M."/>
            <person name="Bonfante P."/>
        </authorList>
    </citation>
    <scope>NUCLEOTIDE SEQUENCE [LARGE SCALE GENOMIC DNA]</scope>
    <source>
        <strain evidence="5 6">BEG34</strain>
    </source>
</reference>
<comment type="caution">
    <text evidence="5">The sequence shown here is derived from an EMBL/GenBank/DDBJ whole genome shotgun (WGS) entry which is preliminary data.</text>
</comment>
<gene>
    <name evidence="5" type="ORF">F8M41_001976</name>
</gene>
<dbReference type="OrthoDB" id="2433727at2759"/>
<evidence type="ECO:0000259" key="4">
    <source>
        <dbReference type="Pfam" id="PF20147"/>
    </source>
</evidence>
<evidence type="ECO:0000256" key="2">
    <source>
        <dbReference type="ARBA" id="ARBA00004613"/>
    </source>
</evidence>
<organism evidence="5 6">
    <name type="scientific">Gigaspora margarita</name>
    <dbReference type="NCBI Taxonomy" id="4874"/>
    <lineage>
        <taxon>Eukaryota</taxon>
        <taxon>Fungi</taxon>
        <taxon>Fungi incertae sedis</taxon>
        <taxon>Mucoromycota</taxon>
        <taxon>Glomeromycotina</taxon>
        <taxon>Glomeromycetes</taxon>
        <taxon>Diversisporales</taxon>
        <taxon>Gigasporaceae</taxon>
        <taxon>Gigaspora</taxon>
    </lineage>
</organism>
<dbReference type="GO" id="GO:0043657">
    <property type="term" value="C:host cell"/>
    <property type="evidence" value="ECO:0007669"/>
    <property type="project" value="UniProtKB-SubCell"/>
</dbReference>
<accession>A0A8H3XGK9</accession>
<proteinExistence type="predicted"/>
<dbReference type="EMBL" id="WTPW01001165">
    <property type="protein sequence ID" value="KAF0451925.1"/>
    <property type="molecule type" value="Genomic_DNA"/>
</dbReference>
<dbReference type="AlphaFoldDB" id="A0A8H3XGK9"/>
<evidence type="ECO:0000313" key="5">
    <source>
        <dbReference type="EMBL" id="KAF0451925.1"/>
    </source>
</evidence>
<feature type="domain" description="Crinkler effector protein N-terminal" evidence="4">
    <location>
        <begin position="8"/>
        <end position="101"/>
    </location>
</feature>
<keyword evidence="3" id="KW-0964">Secreted</keyword>
<name>A0A8H3XGK9_GIGMA</name>
<dbReference type="InterPro" id="IPR045379">
    <property type="entry name" value="Crinkler_N"/>
</dbReference>
<dbReference type="GO" id="GO:0005576">
    <property type="term" value="C:extracellular region"/>
    <property type="evidence" value="ECO:0007669"/>
    <property type="project" value="UniProtKB-SubCell"/>
</dbReference>